<dbReference type="PROSITE" id="PS51123">
    <property type="entry name" value="OMPA_2"/>
    <property type="match status" value="1"/>
</dbReference>
<evidence type="ECO:0000313" key="7">
    <source>
        <dbReference type="Proteomes" id="UP000231564"/>
    </source>
</evidence>
<sequence length="644" mass="72819">MKHYILIFVALLVTTFSFGQRKYAADRYFKEYSYKKASELYKKLYEGGDRSQLVLERLGDCHYLNSETNEASHWYGELLSKYASSVSPEYLFKYAQSLKSNGEQSLSDSWMLKFNALQKEDSRGGELLSNKDYFSAYTNKPETYLNVHNLSSNTKYSDFGGFIQGNKLYYASSKAVGGNPKLYKWNKQPYLNLYESSMKLDELMGDSSDILEVEETVSIKSPIATGYHESNAILTKDGRTMYFTRNNYDGKRLHKDKKRTSRLKIYKSVLKEGVWSTPEELPFNNASYSVGHPALSVDEQTLYFVSDMPGGLGSSDIYKVSIEASGGYGKPENLGRPVNTEGREMFPFIGSDQTLYFSSDGHLGLGLLDVFESKKENGVYTKPENLGSPINSNRDDFSFVLNQGLDKGFFSSNRDGGKGDDDIYSFLIYECVQGISGEVRDLRTGVVLAEAMVKLIDESGSIIASQQTDSNGVYTFEQVSCKSNYVVVAEQSDYKSAQEAVATSGKRSGIQEVDLGLVPLIVEDQIVIKPIYFDFDKWDIREDAEYELEHIVSVMNNHPNMVIRIESHTDSRGSKGYNRRLSDKRAKSTRDYLISRGIEGSRIASAIGYGEDQLLNHCDDAHRNKCSEEEHQLNRRSYFYIVKK</sequence>
<dbReference type="Gene3D" id="3.30.1330.60">
    <property type="entry name" value="OmpA-like domain"/>
    <property type="match status" value="1"/>
</dbReference>
<dbReference type="KEGG" id="tmar:MARIT_0298"/>
<dbReference type="InterPro" id="IPR013783">
    <property type="entry name" value="Ig-like_fold"/>
</dbReference>
<dbReference type="Pfam" id="PF00691">
    <property type="entry name" value="OmpA"/>
    <property type="match status" value="1"/>
</dbReference>
<keyword evidence="7" id="KW-1185">Reference proteome</keyword>
<evidence type="ECO:0000256" key="1">
    <source>
        <dbReference type="ARBA" id="ARBA00004442"/>
    </source>
</evidence>
<evidence type="ECO:0000256" key="3">
    <source>
        <dbReference type="ARBA" id="ARBA00023237"/>
    </source>
</evidence>
<dbReference type="GO" id="GO:0009279">
    <property type="term" value="C:cell outer membrane"/>
    <property type="evidence" value="ECO:0007669"/>
    <property type="project" value="UniProtKB-SubCell"/>
</dbReference>
<dbReference type="InterPro" id="IPR006665">
    <property type="entry name" value="OmpA-like"/>
</dbReference>
<dbReference type="GeneID" id="47721901"/>
<dbReference type="PRINTS" id="PR01021">
    <property type="entry name" value="OMPADOMAIN"/>
</dbReference>
<reference evidence="6 7" key="1">
    <citation type="submission" date="2016-11" db="EMBL/GenBank/DDBJ databases">
        <authorList>
            <person name="Jaros S."/>
            <person name="Januszkiewicz K."/>
            <person name="Wedrychowicz H."/>
        </authorList>
    </citation>
    <scope>NUCLEOTIDE SEQUENCE [LARGE SCALE GENOMIC DNA]</scope>
    <source>
        <strain evidence="6">NCIMB 2154T</strain>
    </source>
</reference>
<dbReference type="Gene3D" id="2.60.40.10">
    <property type="entry name" value="Immunoglobulins"/>
    <property type="match status" value="1"/>
</dbReference>
<dbReference type="PANTHER" id="PTHR30329:SF21">
    <property type="entry name" value="LIPOPROTEIN YIAD-RELATED"/>
    <property type="match status" value="1"/>
</dbReference>
<dbReference type="PANTHER" id="PTHR30329">
    <property type="entry name" value="STATOR ELEMENT OF FLAGELLAR MOTOR COMPLEX"/>
    <property type="match status" value="1"/>
</dbReference>
<proteinExistence type="predicted"/>
<dbReference type="OrthoDB" id="9809364at2"/>
<dbReference type="InterPro" id="IPR011990">
    <property type="entry name" value="TPR-like_helical_dom_sf"/>
</dbReference>
<organism evidence="6 7">
    <name type="scientific">Tenacibaculum maritimum NCIMB 2154</name>
    <dbReference type="NCBI Taxonomy" id="1349785"/>
    <lineage>
        <taxon>Bacteria</taxon>
        <taxon>Pseudomonadati</taxon>
        <taxon>Bacteroidota</taxon>
        <taxon>Flavobacteriia</taxon>
        <taxon>Flavobacteriales</taxon>
        <taxon>Flavobacteriaceae</taxon>
        <taxon>Tenacibaculum</taxon>
    </lineage>
</organism>
<dbReference type="RefSeq" id="WP_100210572.1">
    <property type="nucleotide sequence ID" value="NZ_CP138495.1"/>
</dbReference>
<comment type="subcellular location">
    <subcellularLocation>
        <location evidence="1">Cell outer membrane</location>
    </subcellularLocation>
</comment>
<dbReference type="InterPro" id="IPR006664">
    <property type="entry name" value="OMP_bac"/>
</dbReference>
<evidence type="ECO:0000313" key="6">
    <source>
        <dbReference type="EMBL" id="SFZ80207.1"/>
    </source>
</evidence>
<dbReference type="SUPFAM" id="SSF103088">
    <property type="entry name" value="OmpA-like"/>
    <property type="match status" value="1"/>
</dbReference>
<dbReference type="InterPro" id="IPR036737">
    <property type="entry name" value="OmpA-like_sf"/>
</dbReference>
<gene>
    <name evidence="6" type="ORF">MARIT_0298</name>
</gene>
<dbReference type="Proteomes" id="UP000231564">
    <property type="component" value="Chromosome MARIT"/>
</dbReference>
<dbReference type="SUPFAM" id="SSF48452">
    <property type="entry name" value="TPR-like"/>
    <property type="match status" value="1"/>
</dbReference>
<protein>
    <submittedName>
        <fullName evidence="6">Probable outer membrane protein, OmpA family</fullName>
    </submittedName>
</protein>
<dbReference type="Pfam" id="PF13620">
    <property type="entry name" value="CarboxypepD_reg"/>
    <property type="match status" value="1"/>
</dbReference>
<dbReference type="InterPro" id="IPR011659">
    <property type="entry name" value="WD40"/>
</dbReference>
<evidence type="ECO:0000256" key="4">
    <source>
        <dbReference type="PROSITE-ProRule" id="PRU00473"/>
    </source>
</evidence>
<keyword evidence="2 4" id="KW-0472">Membrane</keyword>
<feature type="domain" description="OmpA-like" evidence="5">
    <location>
        <begin position="520"/>
        <end position="644"/>
    </location>
</feature>
<dbReference type="EMBL" id="LT634361">
    <property type="protein sequence ID" value="SFZ80207.1"/>
    <property type="molecule type" value="Genomic_DNA"/>
</dbReference>
<dbReference type="SUPFAM" id="SSF82171">
    <property type="entry name" value="DPP6 N-terminal domain-like"/>
    <property type="match status" value="1"/>
</dbReference>
<keyword evidence="3" id="KW-0998">Cell outer membrane</keyword>
<dbReference type="AlphaFoldDB" id="A0A2H1E6E7"/>
<evidence type="ECO:0000259" key="5">
    <source>
        <dbReference type="PROSITE" id="PS51123"/>
    </source>
</evidence>
<dbReference type="CDD" id="cd07185">
    <property type="entry name" value="OmpA_C-like"/>
    <property type="match status" value="1"/>
</dbReference>
<accession>A0A2H1E6E7</accession>
<dbReference type="Pfam" id="PF07676">
    <property type="entry name" value="PD40"/>
    <property type="match status" value="3"/>
</dbReference>
<dbReference type="SUPFAM" id="SSF49478">
    <property type="entry name" value="Cna protein B-type domain"/>
    <property type="match status" value="1"/>
</dbReference>
<dbReference type="Gene3D" id="1.25.40.10">
    <property type="entry name" value="Tetratricopeptide repeat domain"/>
    <property type="match status" value="1"/>
</dbReference>
<dbReference type="InterPro" id="IPR050330">
    <property type="entry name" value="Bact_OuterMem_StrucFunc"/>
</dbReference>
<evidence type="ECO:0000256" key="2">
    <source>
        <dbReference type="ARBA" id="ARBA00023136"/>
    </source>
</evidence>
<name>A0A2H1E6E7_9FLAO</name>